<organism evidence="1">
    <name type="scientific">Sulfurisphaera javensis</name>
    <dbReference type="NCBI Taxonomy" id="2049879"/>
    <lineage>
        <taxon>Archaea</taxon>
        <taxon>Thermoproteota</taxon>
        <taxon>Thermoprotei</taxon>
        <taxon>Sulfolobales</taxon>
        <taxon>Sulfolobaceae</taxon>
        <taxon>Sulfurisphaera</taxon>
    </lineage>
</organism>
<gene>
    <name evidence="1" type="ORF">SJAV_25960</name>
</gene>
<dbReference type="EMBL" id="AP031322">
    <property type="protein sequence ID" value="BFH74652.1"/>
    <property type="molecule type" value="Genomic_DNA"/>
</dbReference>
<dbReference type="KEGG" id="sjv:SJAV_25960"/>
<proteinExistence type="predicted"/>
<dbReference type="AlphaFoldDB" id="A0AAT9GUT8"/>
<protein>
    <submittedName>
        <fullName evidence="1">Alpha-E domain-containing protein</fullName>
    </submittedName>
</protein>
<accession>A0AAT9GUT8</accession>
<sequence>MIPKSIGYKIYWAGRYLERIENVCRASLFALHNGKSLDSLAKEYGLENEKDLMKYIKTSFEYLREDIRGFADERILIEVNSLGLQINSNTSDLESYFSRLLIVINSIGSMLENYFIKTKEEMRIRSQEENAPEF</sequence>
<evidence type="ECO:0000313" key="1">
    <source>
        <dbReference type="EMBL" id="BFH74652.1"/>
    </source>
</evidence>
<name>A0AAT9GUT8_9CREN</name>
<reference evidence="1" key="1">
    <citation type="submission" date="2024-03" db="EMBL/GenBank/DDBJ databases">
        <title>Complete genome sequence of Sulfurisphaera javensis strain KD-1.</title>
        <authorList>
            <person name="Sakai H."/>
            <person name="Nur N."/>
            <person name="Suwanto A."/>
            <person name="Kurosawa N."/>
        </authorList>
    </citation>
    <scope>NUCLEOTIDE SEQUENCE</scope>
    <source>
        <strain evidence="1">KD-1</strain>
    </source>
</reference>
<dbReference type="GeneID" id="92355552"/>
<dbReference type="RefSeq" id="WP_369610144.1">
    <property type="nucleotide sequence ID" value="NZ_AP031322.1"/>
</dbReference>